<evidence type="ECO:0000313" key="3">
    <source>
        <dbReference type="Proteomes" id="UP000326924"/>
    </source>
</evidence>
<dbReference type="AlphaFoldDB" id="A0A5J5EFN4"/>
<dbReference type="InParanoid" id="A0A5J5EFN4"/>
<gene>
    <name evidence="2" type="ORF">FN846DRAFT_1025436</name>
</gene>
<feature type="compositionally biased region" description="Acidic residues" evidence="1">
    <location>
        <begin position="126"/>
        <end position="148"/>
    </location>
</feature>
<evidence type="ECO:0000313" key="2">
    <source>
        <dbReference type="EMBL" id="KAA8893887.1"/>
    </source>
</evidence>
<name>A0A5J5EFN4_9PEZI</name>
<comment type="caution">
    <text evidence="2">The sequence shown here is derived from an EMBL/GenBank/DDBJ whole genome shotgun (WGS) entry which is preliminary data.</text>
</comment>
<dbReference type="EMBL" id="VXIS01000393">
    <property type="protein sequence ID" value="KAA8893887.1"/>
    <property type="molecule type" value="Genomic_DNA"/>
</dbReference>
<feature type="region of interest" description="Disordered" evidence="1">
    <location>
        <begin position="59"/>
        <end position="176"/>
    </location>
</feature>
<reference evidence="2 3" key="1">
    <citation type="submission" date="2019-09" db="EMBL/GenBank/DDBJ databases">
        <title>Draft genome of the ectomycorrhizal ascomycete Sphaerosporella brunnea.</title>
        <authorList>
            <consortium name="DOE Joint Genome Institute"/>
            <person name="Benucci G.M."/>
            <person name="Marozzi G."/>
            <person name="Antonielli L."/>
            <person name="Sanchez S."/>
            <person name="Marco P."/>
            <person name="Wang X."/>
            <person name="Falini L.B."/>
            <person name="Barry K."/>
            <person name="Haridas S."/>
            <person name="Lipzen A."/>
            <person name="Labutti K."/>
            <person name="Grigoriev I.V."/>
            <person name="Murat C."/>
            <person name="Martin F."/>
            <person name="Albertini E."/>
            <person name="Donnini D."/>
            <person name="Bonito G."/>
        </authorList>
    </citation>
    <scope>NUCLEOTIDE SEQUENCE [LARGE SCALE GENOMIC DNA]</scope>
    <source>
        <strain evidence="2 3">Sb_GMNB300</strain>
    </source>
</reference>
<dbReference type="Proteomes" id="UP000326924">
    <property type="component" value="Unassembled WGS sequence"/>
</dbReference>
<protein>
    <submittedName>
        <fullName evidence="2">Uncharacterized protein</fullName>
    </submittedName>
</protein>
<feature type="compositionally biased region" description="Polar residues" evidence="1">
    <location>
        <begin position="64"/>
        <end position="79"/>
    </location>
</feature>
<accession>A0A5J5EFN4</accession>
<evidence type="ECO:0000256" key="1">
    <source>
        <dbReference type="SAM" id="MobiDB-lite"/>
    </source>
</evidence>
<keyword evidence="3" id="KW-1185">Reference proteome</keyword>
<organism evidence="2 3">
    <name type="scientific">Sphaerosporella brunnea</name>
    <dbReference type="NCBI Taxonomy" id="1250544"/>
    <lineage>
        <taxon>Eukaryota</taxon>
        <taxon>Fungi</taxon>
        <taxon>Dikarya</taxon>
        <taxon>Ascomycota</taxon>
        <taxon>Pezizomycotina</taxon>
        <taxon>Pezizomycetes</taxon>
        <taxon>Pezizales</taxon>
        <taxon>Pyronemataceae</taxon>
        <taxon>Sphaerosporella</taxon>
    </lineage>
</organism>
<sequence>MPTWNADQDRRLLLALLAANSTLRINNKQVSELYGYATANGVEHRFRVLKKEAKDLVTAFEQGTGPTSTPRKRGASSTPKPTPRKKQRQSVMANAAAAASPVKQGPEPGPRLGLGLKRQKSVGVNGEEEGEEQEEQEEEEEEEEEEQDLLGLDRAGFRGFGHSRPRNWRPDSSLFM</sequence>
<proteinExistence type="predicted"/>